<sequence length="222" mass="25939">MAFEWTEDELPFPLTDIDRAHLKLSDDEFEPHTWDQLKTIIAEHDLSALKRWPSDLRRYIKWSIEIREKYGSVPDFVRLVRLQWTALPSSSPTTGPQFAVKSPNPFADAADYKILINDWPYGYDDPSIKHIIVWLKNRLESEPVRGDMTPRSRQQVNDFIQKTFVDRVKHLQGHSDKVMWFRNWTALQSIPGIEHVHLFVRDVPDDVVAEWTSSDTPVSSQT</sequence>
<dbReference type="Proteomes" id="UP000288859">
    <property type="component" value="Unassembled WGS sequence"/>
</dbReference>
<dbReference type="PANTHER" id="PTHR35020:SF2">
    <property type="entry name" value="N-ACETYLGLUCOSAMINE-INDUCED PROTEIN 1"/>
    <property type="match status" value="1"/>
</dbReference>
<evidence type="ECO:0008006" key="3">
    <source>
        <dbReference type="Google" id="ProtNLM"/>
    </source>
</evidence>
<dbReference type="PANTHER" id="PTHR35020">
    <property type="entry name" value="N-ACETYLGLUCOSAMINE-INDUCED PROTEIN 1"/>
    <property type="match status" value="1"/>
</dbReference>
<dbReference type="GO" id="GO:0006044">
    <property type="term" value="P:N-acetylglucosamine metabolic process"/>
    <property type="evidence" value="ECO:0007669"/>
    <property type="project" value="TreeGrafter"/>
</dbReference>
<dbReference type="OrthoDB" id="498286at2759"/>
<evidence type="ECO:0000313" key="1">
    <source>
        <dbReference type="EMBL" id="RVX70460.1"/>
    </source>
</evidence>
<dbReference type="GO" id="GO:0005737">
    <property type="term" value="C:cytoplasm"/>
    <property type="evidence" value="ECO:0007669"/>
    <property type="project" value="TreeGrafter"/>
</dbReference>
<evidence type="ECO:0000313" key="2">
    <source>
        <dbReference type="Proteomes" id="UP000288859"/>
    </source>
</evidence>
<accession>A0A438N448</accession>
<dbReference type="Pfam" id="PF12239">
    <property type="entry name" value="DUF3605"/>
    <property type="match status" value="1"/>
</dbReference>
<gene>
    <name evidence="1" type="ORF">B0A52_05959</name>
</gene>
<comment type="caution">
    <text evidence="1">The sequence shown here is derived from an EMBL/GenBank/DDBJ whole genome shotgun (WGS) entry which is preliminary data.</text>
</comment>
<dbReference type="EMBL" id="NAJM01000023">
    <property type="protein sequence ID" value="RVX70460.1"/>
    <property type="molecule type" value="Genomic_DNA"/>
</dbReference>
<dbReference type="InterPro" id="IPR022036">
    <property type="entry name" value="DUF3605"/>
</dbReference>
<protein>
    <recommendedName>
        <fullName evidence="3">N-acetylglucosamine-induced protein 1</fullName>
    </recommendedName>
</protein>
<dbReference type="VEuPathDB" id="FungiDB:PV10_06543"/>
<organism evidence="1 2">
    <name type="scientific">Exophiala mesophila</name>
    <name type="common">Black yeast-like fungus</name>
    <dbReference type="NCBI Taxonomy" id="212818"/>
    <lineage>
        <taxon>Eukaryota</taxon>
        <taxon>Fungi</taxon>
        <taxon>Dikarya</taxon>
        <taxon>Ascomycota</taxon>
        <taxon>Pezizomycotina</taxon>
        <taxon>Eurotiomycetes</taxon>
        <taxon>Chaetothyriomycetidae</taxon>
        <taxon>Chaetothyriales</taxon>
        <taxon>Herpotrichiellaceae</taxon>
        <taxon>Exophiala</taxon>
    </lineage>
</organism>
<reference evidence="1 2" key="1">
    <citation type="submission" date="2017-03" db="EMBL/GenBank/DDBJ databases">
        <title>Genomes of endolithic fungi from Antarctica.</title>
        <authorList>
            <person name="Coleine C."/>
            <person name="Masonjones S."/>
            <person name="Stajich J.E."/>
        </authorList>
    </citation>
    <scope>NUCLEOTIDE SEQUENCE [LARGE SCALE GENOMIC DNA]</scope>
    <source>
        <strain evidence="1 2">CCFEE 6314</strain>
    </source>
</reference>
<dbReference type="AlphaFoldDB" id="A0A438N448"/>
<name>A0A438N448_EXOME</name>
<proteinExistence type="predicted"/>